<dbReference type="Proteomes" id="UP000646386">
    <property type="component" value="Chromosome"/>
</dbReference>
<dbReference type="RefSeq" id="WP_186616016.1">
    <property type="nucleotide sequence ID" value="NZ_CP077089.1"/>
</dbReference>
<dbReference type="EMBL" id="CP077089">
    <property type="protein sequence ID" value="QXI08691.1"/>
    <property type="molecule type" value="Genomic_DNA"/>
</dbReference>
<name>A0ABX8Q5D9_9PSED</name>
<reference evidence="1 2" key="2">
    <citation type="journal article" date="2021" name="Microorganisms">
        <title>The Ever-Expanding Pseudomonas Genus: Description of 43 New Species and Partition of the Pseudomonas putida Group.</title>
        <authorList>
            <person name="Girard L."/>
            <person name="Lood C."/>
            <person name="Hofte M."/>
            <person name="Vandamme P."/>
            <person name="Rokni-Zadeh H."/>
            <person name="van Noort V."/>
            <person name="Lavigne R."/>
            <person name="De Mot R."/>
        </authorList>
    </citation>
    <scope>NUCLEOTIDE SEQUENCE [LARGE SCALE GENOMIC DNA]</scope>
    <source>
        <strain evidence="1 2">ZA 5.3</strain>
    </source>
</reference>
<sequence length="124" mass="14696">MKSINKKDIEIFGKVLSELGTTLEENPEILLNLLRPYYEKNQKEQKEKEVVREEIQNLNIFEAFKEKKKSEIEKELITMNKEELKYIIKKYSIGATKLTSNEKLSEFIADHVTKRTKDVFINQE</sequence>
<evidence type="ECO:0000313" key="2">
    <source>
        <dbReference type="Proteomes" id="UP000646386"/>
    </source>
</evidence>
<organism evidence="1 2">
    <name type="scientific">Pseudomonas tensinigenes</name>
    <dbReference type="NCBI Taxonomy" id="2745511"/>
    <lineage>
        <taxon>Bacteria</taxon>
        <taxon>Pseudomonadati</taxon>
        <taxon>Pseudomonadota</taxon>
        <taxon>Gammaproteobacteria</taxon>
        <taxon>Pseudomonadales</taxon>
        <taxon>Pseudomonadaceae</taxon>
        <taxon>Pseudomonas</taxon>
    </lineage>
</organism>
<reference evidence="1 2" key="1">
    <citation type="journal article" date="2020" name="Microorganisms">
        <title>Reliable Identification of Environmental Pseudomonas Isolates Using the rpoD Gene.</title>
        <authorList>
            <consortium name="The Broad Institute Genome Sequencing Platform"/>
            <person name="Girard L."/>
            <person name="Lood C."/>
            <person name="Rokni-Zadeh H."/>
            <person name="van Noort V."/>
            <person name="Lavigne R."/>
            <person name="De Mot R."/>
        </authorList>
    </citation>
    <scope>NUCLEOTIDE SEQUENCE [LARGE SCALE GENOMIC DNA]</scope>
    <source>
        <strain evidence="1 2">ZA 5.3</strain>
    </source>
</reference>
<protein>
    <submittedName>
        <fullName evidence="1">Uncharacterized protein</fullName>
    </submittedName>
</protein>
<proteinExistence type="predicted"/>
<evidence type="ECO:0000313" key="1">
    <source>
        <dbReference type="EMBL" id="QXI08691.1"/>
    </source>
</evidence>
<gene>
    <name evidence="1" type="ORF">HU718_013615</name>
</gene>
<accession>A0ABX8Q5D9</accession>
<keyword evidence="2" id="KW-1185">Reference proteome</keyword>